<protein>
    <submittedName>
        <fullName evidence="2">Putative secreted protein (Por secretion system target)</fullName>
    </submittedName>
</protein>
<accession>A0A2U1AW81</accession>
<organism evidence="2 3">
    <name type="scientific">Pontibacter virosus</name>
    <dbReference type="NCBI Taxonomy" id="1765052"/>
    <lineage>
        <taxon>Bacteria</taxon>
        <taxon>Pseudomonadati</taxon>
        <taxon>Bacteroidota</taxon>
        <taxon>Cytophagia</taxon>
        <taxon>Cytophagales</taxon>
        <taxon>Hymenobacteraceae</taxon>
        <taxon>Pontibacter</taxon>
    </lineage>
</organism>
<dbReference type="AlphaFoldDB" id="A0A2U1AW81"/>
<feature type="domain" description="Secretion system C-terminal sorting" evidence="1">
    <location>
        <begin position="105"/>
        <end position="183"/>
    </location>
</feature>
<evidence type="ECO:0000259" key="1">
    <source>
        <dbReference type="Pfam" id="PF18962"/>
    </source>
</evidence>
<evidence type="ECO:0000313" key="3">
    <source>
        <dbReference type="Proteomes" id="UP000245466"/>
    </source>
</evidence>
<comment type="caution">
    <text evidence="2">The sequence shown here is derived from an EMBL/GenBank/DDBJ whole genome shotgun (WGS) entry which is preliminary data.</text>
</comment>
<dbReference type="Proteomes" id="UP000245466">
    <property type="component" value="Unassembled WGS sequence"/>
</dbReference>
<feature type="non-terminal residue" evidence="2">
    <location>
        <position position="1"/>
    </location>
</feature>
<reference evidence="2 3" key="1">
    <citation type="submission" date="2018-04" db="EMBL/GenBank/DDBJ databases">
        <title>Genomic Encyclopedia of Type Strains, Phase IV (KMG-IV): sequencing the most valuable type-strain genomes for metagenomic binning, comparative biology and taxonomic classification.</title>
        <authorList>
            <person name="Goeker M."/>
        </authorList>
    </citation>
    <scope>NUCLEOTIDE SEQUENCE [LARGE SCALE GENOMIC DNA]</scope>
    <source>
        <strain evidence="2 3">DSM 100231</strain>
    </source>
</reference>
<sequence length="185" mass="19651">SPSAVGSVKFELSGAQSKTFTDSKAPYALHGDNGRGNYHYGNWNPPATGAYTLKATPYTGSKATGTAGTPLTINFTFTSTSSGLTAGSVRSLHELESRDKEELVVYPNPFSDKATISFMLLENGAYTVSLYDAKGAMVEVLKQGKGVVGDQNTIQVDGTKLSKGLYLVRLQTNGKVSSTKLIVDR</sequence>
<dbReference type="RefSeq" id="WP_133242753.1">
    <property type="nucleotide sequence ID" value="NZ_QEKI01000006.1"/>
</dbReference>
<name>A0A2U1AW81_9BACT</name>
<keyword evidence="3" id="KW-1185">Reference proteome</keyword>
<dbReference type="InterPro" id="IPR026444">
    <property type="entry name" value="Secre_tail"/>
</dbReference>
<dbReference type="EMBL" id="QEKI01000006">
    <property type="protein sequence ID" value="PVY40662.1"/>
    <property type="molecule type" value="Genomic_DNA"/>
</dbReference>
<dbReference type="Pfam" id="PF18962">
    <property type="entry name" value="Por_Secre_tail"/>
    <property type="match status" value="1"/>
</dbReference>
<dbReference type="NCBIfam" id="TIGR04183">
    <property type="entry name" value="Por_Secre_tail"/>
    <property type="match status" value="1"/>
</dbReference>
<gene>
    <name evidence="2" type="ORF">C8E01_1061</name>
</gene>
<dbReference type="OrthoDB" id="853646at2"/>
<evidence type="ECO:0000313" key="2">
    <source>
        <dbReference type="EMBL" id="PVY40662.1"/>
    </source>
</evidence>
<proteinExistence type="predicted"/>